<feature type="binding site" evidence="6">
    <location>
        <begin position="15"/>
        <end position="17"/>
    </location>
    <ligand>
        <name>FMN</name>
        <dbReference type="ChEBI" id="CHEBI:58210"/>
    </ligand>
</feature>
<sequence length="211" mass="22828">MQILQIISSARGAESYSTRLSQGIIDQLRAAEPASTVVVRDVATQPFPHLEEAHLQAYFTPAEGRSPEQQQAVRHSDEAIAQVMAADVLVIGVPFYNFSIPSSLKSWLDHLTRANLTFRYTSTGPEGLITGKKVYLAVASGGIYSEGPMQPYDFATPYLRWMLGFLGMTDVTVARAEGVKLPEFEPSALQKGLESVSAATRRVAAAPAASL</sequence>
<dbReference type="Pfam" id="PF02525">
    <property type="entry name" value="Flavodoxin_2"/>
    <property type="match status" value="1"/>
</dbReference>
<accession>A0ABY4F6Z8</accession>
<keyword evidence="1 6" id="KW-0285">Flavoprotein</keyword>
<dbReference type="InterPro" id="IPR023048">
    <property type="entry name" value="NADH:quinone_OxRdtase_FMN_depd"/>
</dbReference>
<dbReference type="InterPro" id="IPR050104">
    <property type="entry name" value="FMN-dep_NADH:Q_OxRdtase_AzoR1"/>
</dbReference>
<evidence type="ECO:0000256" key="6">
    <source>
        <dbReference type="HAMAP-Rule" id="MF_01216"/>
    </source>
</evidence>
<comment type="function">
    <text evidence="6">Also exhibits azoreductase activity. Catalyzes the reductive cleavage of the azo bond in aromatic azo compounds to the corresponding amines.</text>
</comment>
<comment type="subunit">
    <text evidence="6">Homodimer.</text>
</comment>
<dbReference type="SUPFAM" id="SSF52218">
    <property type="entry name" value="Flavoproteins"/>
    <property type="match status" value="1"/>
</dbReference>
<dbReference type="HAMAP" id="MF_01216">
    <property type="entry name" value="Azoreductase_type1"/>
    <property type="match status" value="1"/>
</dbReference>
<comment type="function">
    <text evidence="6">Quinone reductase that provides resistance to thiol-specific stress caused by electrophilic quinones.</text>
</comment>
<comment type="cofactor">
    <cofactor evidence="6">
        <name>FMN</name>
        <dbReference type="ChEBI" id="CHEBI:58210"/>
    </cofactor>
    <text evidence="6">Binds 1 FMN per subunit.</text>
</comment>
<dbReference type="EC" id="1.7.1.17" evidence="6"/>
<evidence type="ECO:0000256" key="1">
    <source>
        <dbReference type="ARBA" id="ARBA00022630"/>
    </source>
</evidence>
<gene>
    <name evidence="6" type="primary">azoR</name>
    <name evidence="8" type="ORF">MUN80_21645</name>
</gene>
<comment type="similarity">
    <text evidence="6">Belongs to the azoreductase type 1 family.</text>
</comment>
<evidence type="ECO:0000313" key="9">
    <source>
        <dbReference type="Proteomes" id="UP000831785"/>
    </source>
</evidence>
<name>A0ABY4F6Z8_9BACT</name>
<dbReference type="PANTHER" id="PTHR43741">
    <property type="entry name" value="FMN-DEPENDENT NADH-AZOREDUCTASE 1"/>
    <property type="match status" value="1"/>
</dbReference>
<keyword evidence="9" id="KW-1185">Reference proteome</keyword>
<comment type="catalytic activity">
    <reaction evidence="5">
        <text>N,N-dimethyl-1,4-phenylenediamine + anthranilate + 2 NAD(+) = 2-(4-dimethylaminophenyl)diazenylbenzoate + 2 NADH + 2 H(+)</text>
        <dbReference type="Rhea" id="RHEA:55872"/>
        <dbReference type="ChEBI" id="CHEBI:15378"/>
        <dbReference type="ChEBI" id="CHEBI:15783"/>
        <dbReference type="ChEBI" id="CHEBI:16567"/>
        <dbReference type="ChEBI" id="CHEBI:57540"/>
        <dbReference type="ChEBI" id="CHEBI:57945"/>
        <dbReference type="ChEBI" id="CHEBI:71579"/>
        <dbReference type="EC" id="1.7.1.17"/>
    </reaction>
    <physiologicalReaction direction="right-to-left" evidence="5">
        <dbReference type="Rhea" id="RHEA:55874"/>
    </physiologicalReaction>
</comment>
<evidence type="ECO:0000256" key="2">
    <source>
        <dbReference type="ARBA" id="ARBA00022643"/>
    </source>
</evidence>
<comment type="caution">
    <text evidence="6">Lacks conserved residue(s) required for the propagation of feature annotation.</text>
</comment>
<keyword evidence="4 6" id="KW-0520">NAD</keyword>
<dbReference type="InterPro" id="IPR029039">
    <property type="entry name" value="Flavoprotein-like_sf"/>
</dbReference>
<evidence type="ECO:0000256" key="5">
    <source>
        <dbReference type="ARBA" id="ARBA00048542"/>
    </source>
</evidence>
<evidence type="ECO:0000259" key="7">
    <source>
        <dbReference type="Pfam" id="PF02525"/>
    </source>
</evidence>
<feature type="binding site" evidence="6">
    <location>
        <position position="9"/>
    </location>
    <ligand>
        <name>FMN</name>
        <dbReference type="ChEBI" id="CHEBI:58210"/>
    </ligand>
</feature>
<reference evidence="8 9" key="1">
    <citation type="submission" date="2022-04" db="EMBL/GenBank/DDBJ databases">
        <title>Hymenobacter sp. isolated from the air.</title>
        <authorList>
            <person name="Won M."/>
            <person name="Lee C.-M."/>
            <person name="Woen H.-Y."/>
            <person name="Kwon S.-W."/>
        </authorList>
    </citation>
    <scope>NUCLEOTIDE SEQUENCE [LARGE SCALE GENOMIC DNA]</scope>
    <source>
        <strain evidence="9">5116 S-27</strain>
    </source>
</reference>
<feature type="domain" description="Flavodoxin-like fold" evidence="7">
    <location>
        <begin position="1"/>
        <end position="196"/>
    </location>
</feature>
<dbReference type="EC" id="1.6.5.-" evidence="6"/>
<comment type="catalytic activity">
    <reaction evidence="6">
        <text>2 a quinone + NADH + H(+) = 2 a 1,4-benzosemiquinone + NAD(+)</text>
        <dbReference type="Rhea" id="RHEA:65952"/>
        <dbReference type="ChEBI" id="CHEBI:15378"/>
        <dbReference type="ChEBI" id="CHEBI:57540"/>
        <dbReference type="ChEBI" id="CHEBI:57945"/>
        <dbReference type="ChEBI" id="CHEBI:132124"/>
        <dbReference type="ChEBI" id="CHEBI:134225"/>
    </reaction>
</comment>
<evidence type="ECO:0000256" key="4">
    <source>
        <dbReference type="ARBA" id="ARBA00023027"/>
    </source>
</evidence>
<dbReference type="RefSeq" id="WP_244716267.1">
    <property type="nucleotide sequence ID" value="NZ_CP095049.1"/>
</dbReference>
<dbReference type="PANTHER" id="PTHR43741:SF2">
    <property type="entry name" value="FMN-DEPENDENT NADH:QUINONE OXIDOREDUCTASE"/>
    <property type="match status" value="1"/>
</dbReference>
<dbReference type="EMBL" id="CP095049">
    <property type="protein sequence ID" value="UOQ52350.1"/>
    <property type="molecule type" value="Genomic_DNA"/>
</dbReference>
<dbReference type="InterPro" id="IPR003680">
    <property type="entry name" value="Flavodoxin_fold"/>
</dbReference>
<dbReference type="Proteomes" id="UP000831785">
    <property type="component" value="Chromosome"/>
</dbReference>
<keyword evidence="3 6" id="KW-0560">Oxidoreductase</keyword>
<dbReference type="Gene3D" id="3.40.50.360">
    <property type="match status" value="1"/>
</dbReference>
<keyword evidence="2 6" id="KW-0288">FMN</keyword>
<evidence type="ECO:0000313" key="8">
    <source>
        <dbReference type="EMBL" id="UOQ52350.1"/>
    </source>
</evidence>
<proteinExistence type="inferred from homology"/>
<organism evidence="8 9">
    <name type="scientific">Hymenobacter cellulosivorans</name>
    <dbReference type="NCBI Taxonomy" id="2932249"/>
    <lineage>
        <taxon>Bacteria</taxon>
        <taxon>Pseudomonadati</taxon>
        <taxon>Bacteroidota</taxon>
        <taxon>Cytophagia</taxon>
        <taxon>Cytophagales</taxon>
        <taxon>Hymenobacteraceae</taxon>
        <taxon>Hymenobacter</taxon>
    </lineage>
</organism>
<protein>
    <recommendedName>
        <fullName evidence="6">FMN dependent NADH:quinone oxidoreductase</fullName>
        <ecNumber evidence="6">1.6.5.-</ecNumber>
    </recommendedName>
    <alternativeName>
        <fullName evidence="6">Azo-dye reductase</fullName>
    </alternativeName>
    <alternativeName>
        <fullName evidence="6">FMN-dependent NADH-azo compound oxidoreductase</fullName>
    </alternativeName>
    <alternativeName>
        <fullName evidence="6">FMN-dependent NADH-azoreductase</fullName>
        <ecNumber evidence="6">1.7.1.17</ecNumber>
    </alternativeName>
</protein>
<evidence type="ECO:0000256" key="3">
    <source>
        <dbReference type="ARBA" id="ARBA00023002"/>
    </source>
</evidence>